<comment type="caution">
    <text evidence="9">The sequence shown here is derived from an EMBL/GenBank/DDBJ whole genome shotgun (WGS) entry which is preliminary data.</text>
</comment>
<dbReference type="InterPro" id="IPR051791">
    <property type="entry name" value="Pra-immunoreactive"/>
</dbReference>
<organism evidence="9 10">
    <name type="scientific">Reyranella soli</name>
    <dbReference type="NCBI Taxonomy" id="1230389"/>
    <lineage>
        <taxon>Bacteria</taxon>
        <taxon>Pseudomonadati</taxon>
        <taxon>Pseudomonadota</taxon>
        <taxon>Alphaproteobacteria</taxon>
        <taxon>Hyphomicrobiales</taxon>
        <taxon>Reyranellaceae</taxon>
        <taxon>Reyranella</taxon>
    </lineage>
</organism>
<dbReference type="PANTHER" id="PTHR36115">
    <property type="entry name" value="PROLINE-RICH ANTIGEN HOMOLOG-RELATED"/>
    <property type="match status" value="1"/>
</dbReference>
<keyword evidence="4 7" id="KW-1133">Transmembrane helix</keyword>
<evidence type="ECO:0000259" key="8">
    <source>
        <dbReference type="Pfam" id="PF06271"/>
    </source>
</evidence>
<evidence type="ECO:0000256" key="1">
    <source>
        <dbReference type="ARBA" id="ARBA00004651"/>
    </source>
</evidence>
<reference evidence="9 10" key="1">
    <citation type="submission" date="2019-07" db="EMBL/GenBank/DDBJ databases">
        <title>Whole genome shotgun sequence of Reyranella soli NBRC 108950.</title>
        <authorList>
            <person name="Hosoyama A."/>
            <person name="Uohara A."/>
            <person name="Ohji S."/>
            <person name="Ichikawa N."/>
        </authorList>
    </citation>
    <scope>NUCLEOTIDE SEQUENCE [LARGE SCALE GENOMIC DNA]</scope>
    <source>
        <strain evidence="9 10">NBRC 108950</strain>
    </source>
</reference>
<dbReference type="RefSeq" id="WP_147149878.1">
    <property type="nucleotide sequence ID" value="NZ_BKAJ01000045.1"/>
</dbReference>
<evidence type="ECO:0000313" key="10">
    <source>
        <dbReference type="Proteomes" id="UP000321058"/>
    </source>
</evidence>
<dbReference type="AlphaFoldDB" id="A0A512NA04"/>
<evidence type="ECO:0000256" key="7">
    <source>
        <dbReference type="SAM" id="Phobius"/>
    </source>
</evidence>
<keyword evidence="2" id="KW-1003">Cell membrane</keyword>
<evidence type="ECO:0000256" key="6">
    <source>
        <dbReference type="SAM" id="MobiDB-lite"/>
    </source>
</evidence>
<evidence type="ECO:0000256" key="2">
    <source>
        <dbReference type="ARBA" id="ARBA00022475"/>
    </source>
</evidence>
<dbReference type="GO" id="GO:0005886">
    <property type="term" value="C:plasma membrane"/>
    <property type="evidence" value="ECO:0007669"/>
    <property type="project" value="UniProtKB-SubCell"/>
</dbReference>
<evidence type="ECO:0000313" key="9">
    <source>
        <dbReference type="EMBL" id="GEP55804.1"/>
    </source>
</evidence>
<gene>
    <name evidence="9" type="ORF">RSO01_29700</name>
</gene>
<sequence length="189" mass="20277">MPSVPTSGSVPPPPPPPVWDARPPETTVRYAGFWLRVAAAIVDAIILTVAWQIIELALPAQTIPPLPAKPDYEAFINMMNALLSPDRVIVYALLVWAYFVLQETSSAQATLGKRMLGIRVSNAEGGRLTLLAASIRTWPIYLPTLAALLGIGASWLVSLFALIACVAVALSVRKQGLHDKMAGAILTRS</sequence>
<dbReference type="Pfam" id="PF06271">
    <property type="entry name" value="RDD"/>
    <property type="match status" value="1"/>
</dbReference>
<dbReference type="EMBL" id="BKAJ01000045">
    <property type="protein sequence ID" value="GEP55804.1"/>
    <property type="molecule type" value="Genomic_DNA"/>
</dbReference>
<dbReference type="InterPro" id="IPR010432">
    <property type="entry name" value="RDD"/>
</dbReference>
<feature type="transmembrane region" description="Helical" evidence="7">
    <location>
        <begin position="147"/>
        <end position="172"/>
    </location>
</feature>
<feature type="transmembrane region" description="Helical" evidence="7">
    <location>
        <begin position="33"/>
        <end position="54"/>
    </location>
</feature>
<keyword evidence="5 7" id="KW-0472">Membrane</keyword>
<comment type="subcellular location">
    <subcellularLocation>
        <location evidence="1">Cell membrane</location>
        <topology evidence="1">Multi-pass membrane protein</topology>
    </subcellularLocation>
</comment>
<protein>
    <submittedName>
        <fullName evidence="9">RDD family protein</fullName>
    </submittedName>
</protein>
<evidence type="ECO:0000256" key="4">
    <source>
        <dbReference type="ARBA" id="ARBA00022989"/>
    </source>
</evidence>
<feature type="region of interest" description="Disordered" evidence="6">
    <location>
        <begin position="1"/>
        <end position="20"/>
    </location>
</feature>
<evidence type="ECO:0000256" key="5">
    <source>
        <dbReference type="ARBA" id="ARBA00023136"/>
    </source>
</evidence>
<accession>A0A512NA04</accession>
<feature type="domain" description="RDD" evidence="8">
    <location>
        <begin position="30"/>
        <end position="183"/>
    </location>
</feature>
<keyword evidence="10" id="KW-1185">Reference proteome</keyword>
<dbReference type="OrthoDB" id="9793824at2"/>
<name>A0A512NA04_9HYPH</name>
<proteinExistence type="predicted"/>
<keyword evidence="3 7" id="KW-0812">Transmembrane</keyword>
<dbReference type="Proteomes" id="UP000321058">
    <property type="component" value="Unassembled WGS sequence"/>
</dbReference>
<evidence type="ECO:0000256" key="3">
    <source>
        <dbReference type="ARBA" id="ARBA00022692"/>
    </source>
</evidence>
<dbReference type="PANTHER" id="PTHR36115:SF6">
    <property type="entry name" value="PROLINE-RICH ANTIGEN HOMOLOG"/>
    <property type="match status" value="1"/>
</dbReference>